<name>C6RID4_9BACT</name>
<sequence>MQPTKQKFTEYLASYQFKQNDTDEEVSYKVLDCAYDLFCALEALANNHKILEAKYKAEQEKREDLQRAIRLYGIDRLSKKELLIKARPSF</sequence>
<protein>
    <submittedName>
        <fullName evidence="2">Uncharacterized protein</fullName>
    </submittedName>
</protein>
<comment type="caution">
    <text evidence="2">The sequence shown here is derived from an EMBL/GenBank/DDBJ whole genome shotgun (WGS) entry which is preliminary data.</text>
</comment>
<dbReference type="Proteomes" id="UP000003107">
    <property type="component" value="Unassembled WGS sequence"/>
</dbReference>
<dbReference type="AlphaFoldDB" id="C6RID4"/>
<evidence type="ECO:0000256" key="1">
    <source>
        <dbReference type="SAM" id="Coils"/>
    </source>
</evidence>
<dbReference type="EMBL" id="ACVQ01000029">
    <property type="protein sequence ID" value="EET78935.1"/>
    <property type="molecule type" value="Genomic_DNA"/>
</dbReference>
<dbReference type="RefSeq" id="WP_002949713.1">
    <property type="nucleotide sequence ID" value="NZ_ACVQ01000029.1"/>
</dbReference>
<evidence type="ECO:0000313" key="3">
    <source>
        <dbReference type="Proteomes" id="UP000003107"/>
    </source>
</evidence>
<keyword evidence="1" id="KW-0175">Coiled coil</keyword>
<dbReference type="GeneID" id="60990865"/>
<evidence type="ECO:0000313" key="2">
    <source>
        <dbReference type="EMBL" id="EET78935.1"/>
    </source>
</evidence>
<dbReference type="OrthoDB" id="5355892at2"/>
<reference evidence="2 3" key="1">
    <citation type="submission" date="2009-07" db="EMBL/GenBank/DDBJ databases">
        <authorList>
            <person name="Madupu R."/>
            <person name="Sebastian Y."/>
            <person name="Durkin A.S."/>
            <person name="Torralba M."/>
            <person name="Methe B."/>
            <person name="Sutton G.G."/>
            <person name="Strausberg R.L."/>
            <person name="Nelson K.E."/>
        </authorList>
    </citation>
    <scope>NUCLEOTIDE SEQUENCE [LARGE SCALE GENOMIC DNA]</scope>
    <source>
        <strain evidence="2 3">RM3277</strain>
    </source>
</reference>
<accession>C6RID4</accession>
<proteinExistence type="predicted"/>
<gene>
    <name evidence="2" type="ORF">CAMSH0001_0288</name>
</gene>
<organism evidence="2 3">
    <name type="scientific">Campylobacter showae RM3277</name>
    <dbReference type="NCBI Taxonomy" id="553219"/>
    <lineage>
        <taxon>Bacteria</taxon>
        <taxon>Pseudomonadati</taxon>
        <taxon>Campylobacterota</taxon>
        <taxon>Epsilonproteobacteria</taxon>
        <taxon>Campylobacterales</taxon>
        <taxon>Campylobacteraceae</taxon>
        <taxon>Campylobacter</taxon>
    </lineage>
</organism>
<feature type="coiled-coil region" evidence="1">
    <location>
        <begin position="41"/>
        <end position="68"/>
    </location>
</feature>
<keyword evidence="3" id="KW-1185">Reference proteome</keyword>